<dbReference type="STRING" id="1603606.DSOUD_0080"/>
<protein>
    <submittedName>
        <fullName evidence="7">Periplasmically oriented, membrane-bound [NiFe]-hydrogenase maturation protease</fullName>
    </submittedName>
</protein>
<dbReference type="RefSeq" id="WP_053549139.1">
    <property type="nucleotide sequence ID" value="NZ_CP010802.1"/>
</dbReference>
<dbReference type="KEGG" id="des:DSOUD_0080"/>
<dbReference type="GO" id="GO:0008047">
    <property type="term" value="F:enzyme activator activity"/>
    <property type="evidence" value="ECO:0007669"/>
    <property type="project" value="InterPro"/>
</dbReference>
<evidence type="ECO:0000313" key="7">
    <source>
        <dbReference type="EMBL" id="ALC14881.1"/>
    </source>
</evidence>
<dbReference type="CDD" id="cd06062">
    <property type="entry name" value="H2MP_MemB-H2up"/>
    <property type="match status" value="1"/>
</dbReference>
<dbReference type="Gene3D" id="3.40.50.1450">
    <property type="entry name" value="HybD-like"/>
    <property type="match status" value="1"/>
</dbReference>
<dbReference type="PANTHER" id="PTHR30302:SF1">
    <property type="entry name" value="HYDROGENASE 2 MATURATION PROTEASE"/>
    <property type="match status" value="1"/>
</dbReference>
<comment type="similarity">
    <text evidence="1">Belongs to the peptidase A31 family.</text>
</comment>
<evidence type="ECO:0000256" key="5">
    <source>
        <dbReference type="ARBA" id="ARBA00022750"/>
    </source>
</evidence>
<dbReference type="AlphaFoldDB" id="A0A0M5IT54"/>
<keyword evidence="6" id="KW-0378">Hydrolase</keyword>
<gene>
    <name evidence="7" type="primary">hyaP</name>
    <name evidence="7" type="ORF">DSOUD_0080</name>
</gene>
<dbReference type="OrthoDB" id="9792731at2"/>
<dbReference type="InterPro" id="IPR023430">
    <property type="entry name" value="Pept_HybD-like_dom_sf"/>
</dbReference>
<dbReference type="GO" id="GO:0016485">
    <property type="term" value="P:protein processing"/>
    <property type="evidence" value="ECO:0007669"/>
    <property type="project" value="TreeGrafter"/>
</dbReference>
<reference evidence="7 8" key="1">
    <citation type="submission" date="2015-07" db="EMBL/GenBank/DDBJ databases">
        <title>Isolation and Genomic Characterization of a Novel Halophilic Metal-Reducing Deltaproteobacterium from the Deep Subsurface.</title>
        <authorList>
            <person name="Badalamenti J.P."/>
            <person name="Summers Z.M."/>
            <person name="Gralnick J.A."/>
            <person name="Bond D.R."/>
        </authorList>
    </citation>
    <scope>NUCLEOTIDE SEQUENCE [LARGE SCALE GENOMIC DNA]</scope>
    <source>
        <strain evidence="7 8">WTL</strain>
    </source>
</reference>
<evidence type="ECO:0000256" key="2">
    <source>
        <dbReference type="ARBA" id="ARBA00022596"/>
    </source>
</evidence>
<evidence type="ECO:0000313" key="8">
    <source>
        <dbReference type="Proteomes" id="UP000057158"/>
    </source>
</evidence>
<dbReference type="EMBL" id="CP010802">
    <property type="protein sequence ID" value="ALC14881.1"/>
    <property type="molecule type" value="Genomic_DNA"/>
</dbReference>
<sequence length="164" mass="17111">MAILVLGLGNSLMNDDAFGGEVVALLRQRFSFPEGVSVVDGGTLGLDLLPFLEGVERLLIVDAVAMGAPPGTVFRLEGDEVPRAFAGKLSVHQMGLQDLLAVAELQGNLPPTLVFRGVQPGSIEMGMRMSPPVVAALDRVVSEVASDLAAWGAPPRPRITVNGG</sequence>
<dbReference type="InterPro" id="IPR000671">
    <property type="entry name" value="Peptidase_A31"/>
</dbReference>
<dbReference type="PANTHER" id="PTHR30302">
    <property type="entry name" value="HYDROGENASE 1 MATURATION PROTEASE"/>
    <property type="match status" value="1"/>
</dbReference>
<dbReference type="Pfam" id="PF01750">
    <property type="entry name" value="HycI"/>
    <property type="match status" value="1"/>
</dbReference>
<dbReference type="GO" id="GO:0004190">
    <property type="term" value="F:aspartic-type endopeptidase activity"/>
    <property type="evidence" value="ECO:0007669"/>
    <property type="project" value="UniProtKB-KW"/>
</dbReference>
<accession>A0A0M5IT54</accession>
<dbReference type="PATRIC" id="fig|1603606.3.peg.90"/>
<evidence type="ECO:0000256" key="6">
    <source>
        <dbReference type="ARBA" id="ARBA00022801"/>
    </source>
</evidence>
<dbReference type="GO" id="GO:0046872">
    <property type="term" value="F:metal ion binding"/>
    <property type="evidence" value="ECO:0007669"/>
    <property type="project" value="UniProtKB-KW"/>
</dbReference>
<name>A0A0M5IT54_9BACT</name>
<keyword evidence="4" id="KW-0479">Metal-binding</keyword>
<keyword evidence="3 7" id="KW-0645">Protease</keyword>
<keyword evidence="8" id="KW-1185">Reference proteome</keyword>
<keyword evidence="2" id="KW-0533">Nickel</keyword>
<dbReference type="FunFam" id="3.40.50.1450:FF:000002">
    <property type="entry name" value="Hydrogenase 1 maturation protease"/>
    <property type="match status" value="1"/>
</dbReference>
<dbReference type="Proteomes" id="UP000057158">
    <property type="component" value="Chromosome"/>
</dbReference>
<organism evidence="7 8">
    <name type="scientific">Desulfuromonas soudanensis</name>
    <dbReference type="NCBI Taxonomy" id="1603606"/>
    <lineage>
        <taxon>Bacteria</taxon>
        <taxon>Pseudomonadati</taxon>
        <taxon>Thermodesulfobacteriota</taxon>
        <taxon>Desulfuromonadia</taxon>
        <taxon>Desulfuromonadales</taxon>
        <taxon>Desulfuromonadaceae</taxon>
        <taxon>Desulfuromonas</taxon>
    </lineage>
</organism>
<dbReference type="PRINTS" id="PR00446">
    <property type="entry name" value="HYDRGNUPTAKE"/>
</dbReference>
<keyword evidence="5" id="KW-0064">Aspartyl protease</keyword>
<dbReference type="NCBIfam" id="TIGR00072">
    <property type="entry name" value="hydrog_prot"/>
    <property type="match status" value="1"/>
</dbReference>
<evidence type="ECO:0000256" key="3">
    <source>
        <dbReference type="ARBA" id="ARBA00022670"/>
    </source>
</evidence>
<dbReference type="SUPFAM" id="SSF53163">
    <property type="entry name" value="HybD-like"/>
    <property type="match status" value="1"/>
</dbReference>
<evidence type="ECO:0000256" key="1">
    <source>
        <dbReference type="ARBA" id="ARBA00006814"/>
    </source>
</evidence>
<proteinExistence type="inferred from homology"/>
<evidence type="ECO:0000256" key="4">
    <source>
        <dbReference type="ARBA" id="ARBA00022723"/>
    </source>
</evidence>